<reference evidence="4" key="1">
    <citation type="submission" date="2018-06" db="EMBL/GenBank/DDBJ databases">
        <authorList>
            <person name="Zhirakovskaya E."/>
        </authorList>
    </citation>
    <scope>NUCLEOTIDE SEQUENCE</scope>
</reference>
<dbReference type="PANTHER" id="PTHR45138:SF9">
    <property type="entry name" value="DIGUANYLATE CYCLASE DGCM-RELATED"/>
    <property type="match status" value="1"/>
</dbReference>
<dbReference type="InterPro" id="IPR043128">
    <property type="entry name" value="Rev_trsase/Diguanyl_cyclase"/>
</dbReference>
<evidence type="ECO:0000313" key="4">
    <source>
        <dbReference type="EMBL" id="VAV88309.1"/>
    </source>
</evidence>
<gene>
    <name evidence="4" type="ORF">MNBD_ALPHA06-449</name>
</gene>
<dbReference type="AlphaFoldDB" id="A0A3B0R7Y9"/>
<dbReference type="Pfam" id="PF00990">
    <property type="entry name" value="GGDEF"/>
    <property type="match status" value="1"/>
</dbReference>
<dbReference type="SMART" id="SM00267">
    <property type="entry name" value="GGDEF"/>
    <property type="match status" value="1"/>
</dbReference>
<dbReference type="InterPro" id="IPR050469">
    <property type="entry name" value="Diguanylate_Cyclase"/>
</dbReference>
<dbReference type="EMBL" id="UOEE01000061">
    <property type="protein sequence ID" value="VAV88309.1"/>
    <property type="molecule type" value="Genomic_DNA"/>
</dbReference>
<dbReference type="Gene3D" id="3.30.70.270">
    <property type="match status" value="1"/>
</dbReference>
<keyword evidence="1" id="KW-0175">Coiled coil</keyword>
<organism evidence="4">
    <name type="scientific">hydrothermal vent metagenome</name>
    <dbReference type="NCBI Taxonomy" id="652676"/>
    <lineage>
        <taxon>unclassified sequences</taxon>
        <taxon>metagenomes</taxon>
        <taxon>ecological metagenomes</taxon>
    </lineage>
</organism>
<accession>A0A3B0R7Y9</accession>
<dbReference type="GO" id="GO:0005886">
    <property type="term" value="C:plasma membrane"/>
    <property type="evidence" value="ECO:0007669"/>
    <property type="project" value="TreeGrafter"/>
</dbReference>
<evidence type="ECO:0000259" key="3">
    <source>
        <dbReference type="PROSITE" id="PS50887"/>
    </source>
</evidence>
<feature type="region of interest" description="Disordered" evidence="2">
    <location>
        <begin position="1"/>
        <end position="30"/>
    </location>
</feature>
<dbReference type="GO" id="GO:0043709">
    <property type="term" value="P:cell adhesion involved in single-species biofilm formation"/>
    <property type="evidence" value="ECO:0007669"/>
    <property type="project" value="TreeGrafter"/>
</dbReference>
<dbReference type="InterPro" id="IPR029787">
    <property type="entry name" value="Nucleotide_cyclase"/>
</dbReference>
<feature type="coiled-coil region" evidence="1">
    <location>
        <begin position="50"/>
        <end position="77"/>
    </location>
</feature>
<dbReference type="PANTHER" id="PTHR45138">
    <property type="entry name" value="REGULATORY COMPONENTS OF SENSORY TRANSDUCTION SYSTEM"/>
    <property type="match status" value="1"/>
</dbReference>
<protein>
    <recommendedName>
        <fullName evidence="3">GGDEF domain-containing protein</fullName>
    </recommendedName>
</protein>
<dbReference type="InterPro" id="IPR000160">
    <property type="entry name" value="GGDEF_dom"/>
</dbReference>
<dbReference type="GO" id="GO:0052621">
    <property type="term" value="F:diguanylate cyclase activity"/>
    <property type="evidence" value="ECO:0007669"/>
    <property type="project" value="TreeGrafter"/>
</dbReference>
<dbReference type="CDD" id="cd01949">
    <property type="entry name" value="GGDEF"/>
    <property type="match status" value="1"/>
</dbReference>
<dbReference type="NCBIfam" id="TIGR00254">
    <property type="entry name" value="GGDEF"/>
    <property type="match status" value="1"/>
</dbReference>
<dbReference type="GO" id="GO:1902201">
    <property type="term" value="P:negative regulation of bacterial-type flagellum-dependent cell motility"/>
    <property type="evidence" value="ECO:0007669"/>
    <property type="project" value="TreeGrafter"/>
</dbReference>
<sequence>MKETLEPTTKAAPGLAPVRAPVTKSKSRPSLSRLAGLDAADLTPDVRDAVMRLIGEVENLNSEASSLRNKIKDLESIADTDPLLPVYNRRAFTRELSRAMAFAQRHDLGGALVYVDLDGFKGVNDEYGHAAGDTVLAHVANVLNEHVRESDLVGRLGGDEFGVLLAAADDAGAAAKAAALVELIREQHIDIGAQEICIGASAGVQSFQSELSAEQLLDLADQAMYAHKQAKGCAA</sequence>
<evidence type="ECO:0000256" key="1">
    <source>
        <dbReference type="SAM" id="Coils"/>
    </source>
</evidence>
<feature type="domain" description="GGDEF" evidence="3">
    <location>
        <begin position="108"/>
        <end position="235"/>
    </location>
</feature>
<dbReference type="SUPFAM" id="SSF55073">
    <property type="entry name" value="Nucleotide cyclase"/>
    <property type="match status" value="1"/>
</dbReference>
<dbReference type="PROSITE" id="PS50887">
    <property type="entry name" value="GGDEF"/>
    <property type="match status" value="1"/>
</dbReference>
<proteinExistence type="predicted"/>
<evidence type="ECO:0000256" key="2">
    <source>
        <dbReference type="SAM" id="MobiDB-lite"/>
    </source>
</evidence>
<name>A0A3B0R7Y9_9ZZZZ</name>